<protein>
    <submittedName>
        <fullName evidence="1">Uncharacterized protein</fullName>
    </submittedName>
</protein>
<dbReference type="AlphaFoldDB" id="A0A840AKN8"/>
<gene>
    <name evidence="1" type="ORF">GGR25_001849</name>
</gene>
<dbReference type="Proteomes" id="UP000553963">
    <property type="component" value="Unassembled WGS sequence"/>
</dbReference>
<name>A0A840AKN8_9HYPH</name>
<organism evidence="1 2">
    <name type="scientific">Kaistia hirudinis</name>
    <dbReference type="NCBI Taxonomy" id="1293440"/>
    <lineage>
        <taxon>Bacteria</taxon>
        <taxon>Pseudomonadati</taxon>
        <taxon>Pseudomonadota</taxon>
        <taxon>Alphaproteobacteria</taxon>
        <taxon>Hyphomicrobiales</taxon>
        <taxon>Kaistiaceae</taxon>
        <taxon>Kaistia</taxon>
    </lineage>
</organism>
<reference evidence="1 2" key="1">
    <citation type="submission" date="2020-08" db="EMBL/GenBank/DDBJ databases">
        <title>Genomic Encyclopedia of Type Strains, Phase IV (KMG-IV): sequencing the most valuable type-strain genomes for metagenomic binning, comparative biology and taxonomic classification.</title>
        <authorList>
            <person name="Goeker M."/>
        </authorList>
    </citation>
    <scope>NUCLEOTIDE SEQUENCE [LARGE SCALE GENOMIC DNA]</scope>
    <source>
        <strain evidence="1 2">DSM 25966</strain>
    </source>
</reference>
<comment type="caution">
    <text evidence="1">The sequence shown here is derived from an EMBL/GenBank/DDBJ whole genome shotgun (WGS) entry which is preliminary data.</text>
</comment>
<dbReference type="EMBL" id="JACIDS010000002">
    <property type="protein sequence ID" value="MBB3930810.1"/>
    <property type="molecule type" value="Genomic_DNA"/>
</dbReference>
<sequence length="158" mass="17550">MIVADSRCSVLFTLVSPDWPHEWHGRCPPYNTRGTGFDPRHPKKYAIAYHLIMMWLCWPIRQFGLPTLAADGAGPADAASRRWLLPRPAHIAGEMRATWCAARARGGARRAPARGMVSGRCTWHAKCYSNAVVVGLPIARPDSSERGASRVPSYERVE</sequence>
<evidence type="ECO:0000313" key="2">
    <source>
        <dbReference type="Proteomes" id="UP000553963"/>
    </source>
</evidence>
<keyword evidence="2" id="KW-1185">Reference proteome</keyword>
<evidence type="ECO:0000313" key="1">
    <source>
        <dbReference type="EMBL" id="MBB3930810.1"/>
    </source>
</evidence>
<accession>A0A840AKN8</accession>
<proteinExistence type="predicted"/>